<evidence type="ECO:0000256" key="6">
    <source>
        <dbReference type="ARBA" id="ARBA00022679"/>
    </source>
</evidence>
<organism evidence="13 14">
    <name type="scientific">Methylocystis heyeri</name>
    <dbReference type="NCBI Taxonomy" id="391905"/>
    <lineage>
        <taxon>Bacteria</taxon>
        <taxon>Pseudomonadati</taxon>
        <taxon>Pseudomonadota</taxon>
        <taxon>Alphaproteobacteria</taxon>
        <taxon>Hyphomicrobiales</taxon>
        <taxon>Methylocystaceae</taxon>
        <taxon>Methylocystis</taxon>
    </lineage>
</organism>
<comment type="catalytic activity">
    <reaction evidence="1">
        <text>ATP + protein L-histidine = ADP + protein N-phospho-L-histidine.</text>
        <dbReference type="EC" id="2.7.13.3"/>
    </reaction>
</comment>
<dbReference type="EC" id="2.7.13.3" evidence="3"/>
<evidence type="ECO:0000256" key="4">
    <source>
        <dbReference type="ARBA" id="ARBA00022475"/>
    </source>
</evidence>
<dbReference type="OrthoDB" id="9813151at2"/>
<evidence type="ECO:0000256" key="9">
    <source>
        <dbReference type="ARBA" id="ARBA00022840"/>
    </source>
</evidence>
<evidence type="ECO:0000256" key="3">
    <source>
        <dbReference type="ARBA" id="ARBA00012438"/>
    </source>
</evidence>
<dbReference type="GO" id="GO:0000155">
    <property type="term" value="F:phosphorelay sensor kinase activity"/>
    <property type="evidence" value="ECO:0007669"/>
    <property type="project" value="InterPro"/>
</dbReference>
<dbReference type="CDD" id="cd00082">
    <property type="entry name" value="HisKA"/>
    <property type="match status" value="1"/>
</dbReference>
<evidence type="ECO:0000259" key="12">
    <source>
        <dbReference type="PROSITE" id="PS50109"/>
    </source>
</evidence>
<evidence type="ECO:0000256" key="5">
    <source>
        <dbReference type="ARBA" id="ARBA00022553"/>
    </source>
</evidence>
<dbReference type="InterPro" id="IPR003594">
    <property type="entry name" value="HATPase_dom"/>
</dbReference>
<dbReference type="AlphaFoldDB" id="A0A6B8KJF3"/>
<dbReference type="CDD" id="cd00075">
    <property type="entry name" value="HATPase"/>
    <property type="match status" value="1"/>
</dbReference>
<accession>A0A6B8KJF3</accession>
<dbReference type="InterPro" id="IPR036890">
    <property type="entry name" value="HATPase_C_sf"/>
</dbReference>
<comment type="subcellular location">
    <subcellularLocation>
        <location evidence="2">Cell membrane</location>
    </subcellularLocation>
</comment>
<dbReference type="InterPro" id="IPR050351">
    <property type="entry name" value="BphY/WalK/GraS-like"/>
</dbReference>
<keyword evidence="11" id="KW-0472">Membrane</keyword>
<name>A0A6B8KJF3_9HYPH</name>
<dbReference type="Gene3D" id="3.30.450.20">
    <property type="entry name" value="PAS domain"/>
    <property type="match status" value="1"/>
</dbReference>
<dbReference type="InterPro" id="IPR005467">
    <property type="entry name" value="His_kinase_dom"/>
</dbReference>
<keyword evidence="8" id="KW-0418">Kinase</keyword>
<keyword evidence="14" id="KW-1185">Reference proteome</keyword>
<dbReference type="PRINTS" id="PR00344">
    <property type="entry name" value="BCTRLSENSOR"/>
</dbReference>
<dbReference type="GO" id="GO:0016036">
    <property type="term" value="P:cellular response to phosphate starvation"/>
    <property type="evidence" value="ECO:0007669"/>
    <property type="project" value="TreeGrafter"/>
</dbReference>
<dbReference type="GO" id="GO:0005886">
    <property type="term" value="C:plasma membrane"/>
    <property type="evidence" value="ECO:0007669"/>
    <property type="project" value="UniProtKB-SubCell"/>
</dbReference>
<evidence type="ECO:0000256" key="7">
    <source>
        <dbReference type="ARBA" id="ARBA00022741"/>
    </source>
</evidence>
<evidence type="ECO:0000256" key="2">
    <source>
        <dbReference type="ARBA" id="ARBA00004236"/>
    </source>
</evidence>
<evidence type="ECO:0000256" key="11">
    <source>
        <dbReference type="ARBA" id="ARBA00023136"/>
    </source>
</evidence>
<dbReference type="FunFam" id="3.30.565.10:FF:000006">
    <property type="entry name" value="Sensor histidine kinase WalK"/>
    <property type="match status" value="1"/>
</dbReference>
<evidence type="ECO:0000313" key="13">
    <source>
        <dbReference type="EMBL" id="QGM47055.1"/>
    </source>
</evidence>
<dbReference type="InterPro" id="IPR036097">
    <property type="entry name" value="HisK_dim/P_sf"/>
</dbReference>
<dbReference type="SMART" id="SM00388">
    <property type="entry name" value="HisKA"/>
    <property type="match status" value="1"/>
</dbReference>
<keyword evidence="4" id="KW-1003">Cell membrane</keyword>
<reference evidence="13 14" key="1">
    <citation type="submission" date="2019-11" db="EMBL/GenBank/DDBJ databases">
        <title>The genome sequence of Methylocystis heyeri.</title>
        <authorList>
            <person name="Oshkin I.Y."/>
            <person name="Miroshnikov K."/>
            <person name="Dedysh S.N."/>
        </authorList>
    </citation>
    <scope>NUCLEOTIDE SEQUENCE [LARGE SCALE GENOMIC DNA]</scope>
    <source>
        <strain evidence="13 14">H2</strain>
    </source>
</reference>
<dbReference type="InterPro" id="IPR013656">
    <property type="entry name" value="PAS_4"/>
</dbReference>
<dbReference type="PROSITE" id="PS50109">
    <property type="entry name" value="HIS_KIN"/>
    <property type="match status" value="1"/>
</dbReference>
<dbReference type="GO" id="GO:0005524">
    <property type="term" value="F:ATP binding"/>
    <property type="evidence" value="ECO:0007669"/>
    <property type="project" value="UniProtKB-KW"/>
</dbReference>
<dbReference type="SUPFAM" id="SSF55785">
    <property type="entry name" value="PYP-like sensor domain (PAS domain)"/>
    <property type="match status" value="1"/>
</dbReference>
<dbReference type="EMBL" id="CP046052">
    <property type="protein sequence ID" value="QGM47055.1"/>
    <property type="molecule type" value="Genomic_DNA"/>
</dbReference>
<dbReference type="Proteomes" id="UP000309061">
    <property type="component" value="Chromosome"/>
</dbReference>
<evidence type="ECO:0000256" key="1">
    <source>
        <dbReference type="ARBA" id="ARBA00000085"/>
    </source>
</evidence>
<sequence>MSAPGAGGEETGLKRDAVKYCYDETWLATMIGALPEAIFVIDSEVHAVAANPAALSVLPSLRLGEPLARSLRSPDVLDALDRILAGGGAEKVLWVERQPVECWFEAHLAPLRLDGYEPAVIISLRDLTEARRVERMRVDFIANASHELRTPLASLLGFVETLQGPARDDAKARERFLGIMREQAQRMARLVDDLLSLSRIEQHLHLRPDTPVDLTMLVAHICDTLAPMAEESGLVMEIELAPNVIVPGDRDELARVVENLVENAIKYGRSSDDGEGRIEVSLRTCSAAAIFTVRDHGPGIASEHIPRLTERFYRVDAGKSRSKGGTGLGLAIVKHIVLRHRGKLSIDSISGSGAAFRVVLPLLQPDQIEGL</sequence>
<dbReference type="KEGG" id="mhey:H2LOC_015915"/>
<proteinExistence type="predicted"/>
<dbReference type="InterPro" id="IPR004358">
    <property type="entry name" value="Sig_transdc_His_kin-like_C"/>
</dbReference>
<dbReference type="FunFam" id="1.10.287.130:FF:000008">
    <property type="entry name" value="Two-component sensor histidine kinase"/>
    <property type="match status" value="1"/>
</dbReference>
<dbReference type="InterPro" id="IPR035965">
    <property type="entry name" value="PAS-like_dom_sf"/>
</dbReference>
<evidence type="ECO:0000256" key="8">
    <source>
        <dbReference type="ARBA" id="ARBA00022777"/>
    </source>
</evidence>
<keyword evidence="5" id="KW-0597">Phosphoprotein</keyword>
<keyword evidence="6" id="KW-0808">Transferase</keyword>
<evidence type="ECO:0000313" key="14">
    <source>
        <dbReference type="Proteomes" id="UP000309061"/>
    </source>
</evidence>
<keyword evidence="9" id="KW-0067">ATP-binding</keyword>
<keyword evidence="10" id="KW-0902">Two-component regulatory system</keyword>
<dbReference type="Pfam" id="PF00512">
    <property type="entry name" value="HisKA"/>
    <property type="match status" value="1"/>
</dbReference>
<dbReference type="SMART" id="SM00387">
    <property type="entry name" value="HATPase_c"/>
    <property type="match status" value="1"/>
</dbReference>
<dbReference type="Gene3D" id="1.10.287.130">
    <property type="match status" value="1"/>
</dbReference>
<dbReference type="PANTHER" id="PTHR45453">
    <property type="entry name" value="PHOSPHATE REGULON SENSOR PROTEIN PHOR"/>
    <property type="match status" value="1"/>
</dbReference>
<dbReference type="Pfam" id="PF02518">
    <property type="entry name" value="HATPase_c"/>
    <property type="match status" value="1"/>
</dbReference>
<feature type="domain" description="Histidine kinase" evidence="12">
    <location>
        <begin position="143"/>
        <end position="364"/>
    </location>
</feature>
<dbReference type="Gene3D" id="3.30.565.10">
    <property type="entry name" value="Histidine kinase-like ATPase, C-terminal domain"/>
    <property type="match status" value="1"/>
</dbReference>
<dbReference type="InterPro" id="IPR003661">
    <property type="entry name" value="HisK_dim/P_dom"/>
</dbReference>
<dbReference type="PANTHER" id="PTHR45453:SF1">
    <property type="entry name" value="PHOSPHATE REGULON SENSOR PROTEIN PHOR"/>
    <property type="match status" value="1"/>
</dbReference>
<dbReference type="SUPFAM" id="SSF55874">
    <property type="entry name" value="ATPase domain of HSP90 chaperone/DNA topoisomerase II/histidine kinase"/>
    <property type="match status" value="1"/>
</dbReference>
<keyword evidence="7" id="KW-0547">Nucleotide-binding</keyword>
<dbReference type="GO" id="GO:0004721">
    <property type="term" value="F:phosphoprotein phosphatase activity"/>
    <property type="evidence" value="ECO:0007669"/>
    <property type="project" value="TreeGrafter"/>
</dbReference>
<dbReference type="Pfam" id="PF08448">
    <property type="entry name" value="PAS_4"/>
    <property type="match status" value="1"/>
</dbReference>
<dbReference type="SUPFAM" id="SSF47384">
    <property type="entry name" value="Homodimeric domain of signal transducing histidine kinase"/>
    <property type="match status" value="1"/>
</dbReference>
<evidence type="ECO:0000256" key="10">
    <source>
        <dbReference type="ARBA" id="ARBA00023012"/>
    </source>
</evidence>
<protein>
    <recommendedName>
        <fullName evidence="3">histidine kinase</fullName>
        <ecNumber evidence="3">2.7.13.3</ecNumber>
    </recommendedName>
</protein>
<gene>
    <name evidence="13" type="ORF">H2LOC_015915</name>
</gene>